<reference evidence="2" key="1">
    <citation type="journal article" date="2015" name="Proc. Natl. Acad. Sci. U.S.A.">
        <title>Genome sequencing of adzuki bean (Vigna angularis) provides insight into high starch and low fat accumulation and domestication.</title>
        <authorList>
            <person name="Yang K."/>
            <person name="Tian Z."/>
            <person name="Chen C."/>
            <person name="Luo L."/>
            <person name="Zhao B."/>
            <person name="Wang Z."/>
            <person name="Yu L."/>
            <person name="Li Y."/>
            <person name="Sun Y."/>
            <person name="Li W."/>
            <person name="Chen Y."/>
            <person name="Li Y."/>
            <person name="Zhang Y."/>
            <person name="Ai D."/>
            <person name="Zhao J."/>
            <person name="Shang C."/>
            <person name="Ma Y."/>
            <person name="Wu B."/>
            <person name="Wang M."/>
            <person name="Gao L."/>
            <person name="Sun D."/>
            <person name="Zhang P."/>
            <person name="Guo F."/>
            <person name="Wang W."/>
            <person name="Li Y."/>
            <person name="Wang J."/>
            <person name="Varshney R.K."/>
            <person name="Wang J."/>
            <person name="Ling H.Q."/>
            <person name="Wan P."/>
        </authorList>
    </citation>
    <scope>NUCLEOTIDE SEQUENCE</scope>
    <source>
        <strain evidence="2">cv. Jingnong 6</strain>
    </source>
</reference>
<dbReference type="Gramene" id="KOM49597">
    <property type="protein sequence ID" value="KOM49597"/>
    <property type="gene ID" value="LR48_Vigan08g042400"/>
</dbReference>
<evidence type="ECO:0000313" key="2">
    <source>
        <dbReference type="Proteomes" id="UP000053144"/>
    </source>
</evidence>
<dbReference type="Proteomes" id="UP000053144">
    <property type="component" value="Chromosome 8"/>
</dbReference>
<name>A0A0L9V3V2_PHAAN</name>
<organism evidence="1 2">
    <name type="scientific">Phaseolus angularis</name>
    <name type="common">Azuki bean</name>
    <name type="synonym">Vigna angularis</name>
    <dbReference type="NCBI Taxonomy" id="3914"/>
    <lineage>
        <taxon>Eukaryota</taxon>
        <taxon>Viridiplantae</taxon>
        <taxon>Streptophyta</taxon>
        <taxon>Embryophyta</taxon>
        <taxon>Tracheophyta</taxon>
        <taxon>Spermatophyta</taxon>
        <taxon>Magnoliopsida</taxon>
        <taxon>eudicotyledons</taxon>
        <taxon>Gunneridae</taxon>
        <taxon>Pentapetalae</taxon>
        <taxon>rosids</taxon>
        <taxon>fabids</taxon>
        <taxon>Fabales</taxon>
        <taxon>Fabaceae</taxon>
        <taxon>Papilionoideae</taxon>
        <taxon>50 kb inversion clade</taxon>
        <taxon>NPAAA clade</taxon>
        <taxon>indigoferoid/millettioid clade</taxon>
        <taxon>Phaseoleae</taxon>
        <taxon>Vigna</taxon>
    </lineage>
</organism>
<accession>A0A0L9V3V2</accession>
<dbReference type="AlphaFoldDB" id="A0A0L9V3V2"/>
<gene>
    <name evidence="1" type="ORF">LR48_Vigan08g042400</name>
</gene>
<evidence type="ECO:0000313" key="1">
    <source>
        <dbReference type="EMBL" id="KOM49597.1"/>
    </source>
</evidence>
<protein>
    <submittedName>
        <fullName evidence="1">Uncharacterized protein</fullName>
    </submittedName>
</protein>
<dbReference type="EMBL" id="CM003378">
    <property type="protein sequence ID" value="KOM49597.1"/>
    <property type="molecule type" value="Genomic_DNA"/>
</dbReference>
<proteinExistence type="predicted"/>
<sequence length="172" mass="19231">MNGVEYKIKEKVSDWGKGAPVPLPAPLFELAFCESGFSGFSSLQVQVTRSGGVWNYAAVMEAVRRRRNSREVHELRLRCAIGFREGGALVVHGGDGETVVKVMREKRGLMMVMCVEGCDLRRYASWSGGAEWWLGNDEEEETLSVAMKEEECVAASRRHGDGGTIWFREGRR</sequence>